<dbReference type="PROSITE" id="PS00398">
    <property type="entry name" value="RECOMBINASES_2"/>
    <property type="match status" value="1"/>
</dbReference>
<keyword evidence="1" id="KW-0229">DNA integration</keyword>
<dbReference type="RefSeq" id="WP_127747681.1">
    <property type="nucleotide sequence ID" value="NZ_CP033219.1"/>
</dbReference>
<proteinExistence type="predicted"/>
<dbReference type="GO" id="GO:0015074">
    <property type="term" value="P:DNA integration"/>
    <property type="evidence" value="ECO:0007669"/>
    <property type="project" value="UniProtKB-KW"/>
</dbReference>
<dbReference type="Gene3D" id="3.40.50.1390">
    <property type="entry name" value="Resolvase, N-terminal catalytic domain"/>
    <property type="match status" value="1"/>
</dbReference>
<evidence type="ECO:0000313" key="6">
    <source>
        <dbReference type="EMBL" id="AZV77133.1"/>
    </source>
</evidence>
<feature type="domain" description="Resolvase/invertase-type recombinase catalytic" evidence="5">
    <location>
        <begin position="2"/>
        <end position="149"/>
    </location>
</feature>
<dbReference type="InterPro" id="IPR036162">
    <property type="entry name" value="Resolvase-like_N_sf"/>
</dbReference>
<accession>A0A3T0MZD9</accession>
<dbReference type="SMART" id="SM00857">
    <property type="entry name" value="Resolvase"/>
    <property type="match status" value="1"/>
</dbReference>
<keyword evidence="7" id="KW-1185">Reference proteome</keyword>
<protein>
    <submittedName>
        <fullName evidence="6">Recombinase family protein</fullName>
    </submittedName>
</protein>
<dbReference type="SUPFAM" id="SSF53041">
    <property type="entry name" value="Resolvase-like"/>
    <property type="match status" value="1"/>
</dbReference>
<evidence type="ECO:0000256" key="4">
    <source>
        <dbReference type="PIRSR" id="PIRSR606118-50"/>
    </source>
</evidence>
<gene>
    <name evidence="6" type="ORF">EBB79_03985</name>
</gene>
<dbReference type="InterPro" id="IPR050639">
    <property type="entry name" value="SSR_resolvase"/>
</dbReference>
<evidence type="ECO:0000313" key="7">
    <source>
        <dbReference type="Proteomes" id="UP000283063"/>
    </source>
</evidence>
<sequence>MKTILYVRTSTAEQTIEHQETQAIDAGYQIDQVISDFAVSGVTVRFAERPQAPRLFDMLRPGDVLIVRWVDRLGRDYDDVTNTIRTFMSMGVVIRTIINGFVFDGASTDPVQKAIRDSLIAFMAATAQAQSEATKSAQLAGIKHALQSDSAGHKYKGKKPSYTREIYVGVQSMLGLNSGTVSDVAREFGLSRQVVLRIRDTPDAAERALTRWGM</sequence>
<dbReference type="Pfam" id="PF00239">
    <property type="entry name" value="Resolvase"/>
    <property type="match status" value="1"/>
</dbReference>
<keyword evidence="2" id="KW-0238">DNA-binding</keyword>
<dbReference type="EMBL" id="CP033219">
    <property type="protein sequence ID" value="AZV77133.1"/>
    <property type="molecule type" value="Genomic_DNA"/>
</dbReference>
<evidence type="ECO:0000259" key="5">
    <source>
        <dbReference type="PROSITE" id="PS51736"/>
    </source>
</evidence>
<feature type="active site" description="O-(5'-phospho-DNA)-serine intermediate" evidence="4">
    <location>
        <position position="10"/>
    </location>
</feature>
<dbReference type="InterPro" id="IPR006118">
    <property type="entry name" value="Recombinase_CS"/>
</dbReference>
<dbReference type="GO" id="GO:0000150">
    <property type="term" value="F:DNA strand exchange activity"/>
    <property type="evidence" value="ECO:0007669"/>
    <property type="project" value="InterPro"/>
</dbReference>
<evidence type="ECO:0000256" key="2">
    <source>
        <dbReference type="ARBA" id="ARBA00023125"/>
    </source>
</evidence>
<evidence type="ECO:0000256" key="1">
    <source>
        <dbReference type="ARBA" id="ARBA00022908"/>
    </source>
</evidence>
<keyword evidence="3" id="KW-0233">DNA recombination</keyword>
<organism evidence="6 7">
    <name type="scientific">Parasedimentitalea marina</name>
    <dbReference type="NCBI Taxonomy" id="2483033"/>
    <lineage>
        <taxon>Bacteria</taxon>
        <taxon>Pseudomonadati</taxon>
        <taxon>Pseudomonadota</taxon>
        <taxon>Alphaproteobacteria</taxon>
        <taxon>Rhodobacterales</taxon>
        <taxon>Paracoccaceae</taxon>
        <taxon>Parasedimentitalea</taxon>
    </lineage>
</organism>
<dbReference type="KEGG" id="sedi:EBB79_03985"/>
<dbReference type="PROSITE" id="PS51736">
    <property type="entry name" value="RECOMBINASES_3"/>
    <property type="match status" value="1"/>
</dbReference>
<dbReference type="Gene3D" id="1.10.10.60">
    <property type="entry name" value="Homeodomain-like"/>
    <property type="match status" value="1"/>
</dbReference>
<dbReference type="AlphaFoldDB" id="A0A3T0MZD9"/>
<dbReference type="GO" id="GO:0003677">
    <property type="term" value="F:DNA binding"/>
    <property type="evidence" value="ECO:0007669"/>
    <property type="project" value="UniProtKB-KW"/>
</dbReference>
<dbReference type="PANTHER" id="PTHR30461:SF2">
    <property type="entry name" value="SERINE RECOMBINASE PINE-RELATED"/>
    <property type="match status" value="1"/>
</dbReference>
<dbReference type="OrthoDB" id="2290206at2"/>
<evidence type="ECO:0000256" key="3">
    <source>
        <dbReference type="ARBA" id="ARBA00023172"/>
    </source>
</evidence>
<dbReference type="Proteomes" id="UP000283063">
    <property type="component" value="Chromosome"/>
</dbReference>
<dbReference type="InterPro" id="IPR006119">
    <property type="entry name" value="Resolv_N"/>
</dbReference>
<dbReference type="CDD" id="cd03768">
    <property type="entry name" value="SR_ResInv"/>
    <property type="match status" value="1"/>
</dbReference>
<dbReference type="PANTHER" id="PTHR30461">
    <property type="entry name" value="DNA-INVERTASE FROM LAMBDOID PROPHAGE"/>
    <property type="match status" value="1"/>
</dbReference>
<name>A0A3T0MZD9_9RHOB</name>
<reference evidence="6 7" key="1">
    <citation type="submission" date="2018-10" db="EMBL/GenBank/DDBJ databases">
        <title>Parasedimentitalea marina sp. nov., a psychrophilic bacterium isolated from deep seawater of the New Britain Trench.</title>
        <authorList>
            <person name="Cao J."/>
        </authorList>
    </citation>
    <scope>NUCLEOTIDE SEQUENCE [LARGE SCALE GENOMIC DNA]</scope>
    <source>
        <strain evidence="6 7">W43</strain>
    </source>
</reference>